<dbReference type="CDD" id="cd20628">
    <property type="entry name" value="CYP4"/>
    <property type="match status" value="1"/>
</dbReference>
<accession>A0A1L8E438</accession>
<dbReference type="InterPro" id="IPR017972">
    <property type="entry name" value="Cyt_P450_CS"/>
</dbReference>
<dbReference type="InterPro" id="IPR002401">
    <property type="entry name" value="Cyt_P450_E_grp-I"/>
</dbReference>
<dbReference type="InterPro" id="IPR036396">
    <property type="entry name" value="Cyt_P450_sf"/>
</dbReference>
<dbReference type="SUPFAM" id="SSF48264">
    <property type="entry name" value="Cytochrome P450"/>
    <property type="match status" value="1"/>
</dbReference>
<dbReference type="PRINTS" id="PR00385">
    <property type="entry name" value="P450"/>
</dbReference>
<dbReference type="InterPro" id="IPR050196">
    <property type="entry name" value="Cytochrome_P450_Monoox"/>
</dbReference>
<dbReference type="PRINTS" id="PR00463">
    <property type="entry name" value="EP450I"/>
</dbReference>
<dbReference type="GO" id="GO:0016705">
    <property type="term" value="F:oxidoreductase activity, acting on paired donors, with incorporation or reduction of molecular oxygen"/>
    <property type="evidence" value="ECO:0007669"/>
    <property type="project" value="InterPro"/>
</dbReference>
<evidence type="ECO:0000256" key="5">
    <source>
        <dbReference type="ARBA" id="ARBA00023002"/>
    </source>
</evidence>
<feature type="binding site" description="axial binding residue" evidence="8">
    <location>
        <position position="460"/>
    </location>
    <ligand>
        <name>heme</name>
        <dbReference type="ChEBI" id="CHEBI:30413"/>
    </ligand>
    <ligandPart>
        <name>Fe</name>
        <dbReference type="ChEBI" id="CHEBI:18248"/>
    </ligandPart>
</feature>
<evidence type="ECO:0000256" key="6">
    <source>
        <dbReference type="ARBA" id="ARBA00023004"/>
    </source>
</evidence>
<dbReference type="PANTHER" id="PTHR24291:SF187">
    <property type="entry name" value="CYTOCHROME P450 4AE1-RELATED"/>
    <property type="match status" value="1"/>
</dbReference>
<dbReference type="PANTHER" id="PTHR24291">
    <property type="entry name" value="CYTOCHROME P450 FAMILY 4"/>
    <property type="match status" value="1"/>
</dbReference>
<keyword evidence="6 8" id="KW-0408">Iron</keyword>
<dbReference type="PROSITE" id="PS00086">
    <property type="entry name" value="CYTOCHROME_P450"/>
    <property type="match status" value="1"/>
</dbReference>
<comment type="cofactor">
    <cofactor evidence="1 8">
        <name>heme</name>
        <dbReference type="ChEBI" id="CHEBI:30413"/>
    </cofactor>
</comment>
<dbReference type="GO" id="GO:0005506">
    <property type="term" value="F:iron ion binding"/>
    <property type="evidence" value="ECO:0007669"/>
    <property type="project" value="InterPro"/>
</dbReference>
<dbReference type="GO" id="GO:0020037">
    <property type="term" value="F:heme binding"/>
    <property type="evidence" value="ECO:0007669"/>
    <property type="project" value="InterPro"/>
</dbReference>
<evidence type="ECO:0000256" key="2">
    <source>
        <dbReference type="ARBA" id="ARBA00010617"/>
    </source>
</evidence>
<evidence type="ECO:0000256" key="9">
    <source>
        <dbReference type="RuleBase" id="RU000461"/>
    </source>
</evidence>
<evidence type="ECO:0000256" key="3">
    <source>
        <dbReference type="ARBA" id="ARBA00022617"/>
    </source>
</evidence>
<sequence>MFFLIYLVAFVALATIYFRIKHWRRYELVAKFPGPPKLPLIGNSHLYFNKKPEDVINLMHGMIVKYGKLFRVWIGPYQVAFFSTDPKDLEVVLSSTKHITKNNLYNFLKPWLGTGLLISTGQKWHTRRKIITPTFHFKILEQFTEVFNRQGATLVRLLREKHTNGESFNIYPFINLYALDVISESAMGMQLNSQIDSGSEYVRAVSEISQIMSTRFIKVWQRNDFLFNNFVAAKKDHDRCIKVMHNFTENIIQQRREKLIEMLDGEQENGPVPVDDKNGDEEFYQKKRMALLDVLLQATVDGKPLSNEDIREEVDTFMFEGHDTTTSAMSFALYAISRHPDVQAKLYEEIVEVLGTDKNAPVTYRHLQNLKYMELVIKESLRLYPPVPIYGRRIEEDMEINGKIIPAYCNYTMGIYFMGRDPELYPEPELFKPERFSMENTTEITNPFSYVPFSAGPRNCIGQKFAMLEIKSMLSKVLSHFELLPCGPEPRIIAEIVLRSQNGVHLGLKCRN</sequence>
<keyword evidence="3 8" id="KW-0349">Heme</keyword>
<proteinExistence type="inferred from homology"/>
<evidence type="ECO:0000256" key="1">
    <source>
        <dbReference type="ARBA" id="ARBA00001971"/>
    </source>
</evidence>
<protein>
    <submittedName>
        <fullName evidence="10">Putative cytochrome</fullName>
    </submittedName>
</protein>
<dbReference type="AlphaFoldDB" id="A0A1L8E438"/>
<evidence type="ECO:0000256" key="8">
    <source>
        <dbReference type="PIRSR" id="PIRSR602401-1"/>
    </source>
</evidence>
<name>A0A1L8E438_9DIPT</name>
<dbReference type="Pfam" id="PF00067">
    <property type="entry name" value="p450"/>
    <property type="match status" value="1"/>
</dbReference>
<dbReference type="InterPro" id="IPR001128">
    <property type="entry name" value="Cyt_P450"/>
</dbReference>
<evidence type="ECO:0000313" key="10">
    <source>
        <dbReference type="EMBL" id="JAV13426.1"/>
    </source>
</evidence>
<reference evidence="10" key="1">
    <citation type="submission" date="2016-12" db="EMBL/GenBank/DDBJ databases">
        <title>An insight into the sialome and mialome of the sand fly, Nyssomyia neivai.</title>
        <authorList>
            <person name="Sebastian V."/>
            <person name="Goulart T.M."/>
            <person name="Oliveira W."/>
            <person name="Calvo E."/>
            <person name="Oliveira L.F."/>
            <person name="Pinto M.C."/>
            <person name="Rosselino A.M."/>
            <person name="Ribeiro J.M."/>
        </authorList>
    </citation>
    <scope>NUCLEOTIDE SEQUENCE</scope>
</reference>
<evidence type="ECO:0000256" key="7">
    <source>
        <dbReference type="ARBA" id="ARBA00023033"/>
    </source>
</evidence>
<keyword evidence="5 9" id="KW-0560">Oxidoreductase</keyword>
<comment type="similarity">
    <text evidence="2 9">Belongs to the cytochrome P450 family.</text>
</comment>
<keyword evidence="7 9" id="KW-0503">Monooxygenase</keyword>
<dbReference type="EMBL" id="GFDF01000658">
    <property type="protein sequence ID" value="JAV13426.1"/>
    <property type="molecule type" value="Transcribed_RNA"/>
</dbReference>
<dbReference type="GO" id="GO:0004497">
    <property type="term" value="F:monooxygenase activity"/>
    <property type="evidence" value="ECO:0007669"/>
    <property type="project" value="UniProtKB-KW"/>
</dbReference>
<evidence type="ECO:0000256" key="4">
    <source>
        <dbReference type="ARBA" id="ARBA00022723"/>
    </source>
</evidence>
<dbReference type="Gene3D" id="1.10.630.10">
    <property type="entry name" value="Cytochrome P450"/>
    <property type="match status" value="1"/>
</dbReference>
<organism evidence="10">
    <name type="scientific">Nyssomyia neivai</name>
    <dbReference type="NCBI Taxonomy" id="330878"/>
    <lineage>
        <taxon>Eukaryota</taxon>
        <taxon>Metazoa</taxon>
        <taxon>Ecdysozoa</taxon>
        <taxon>Arthropoda</taxon>
        <taxon>Hexapoda</taxon>
        <taxon>Insecta</taxon>
        <taxon>Pterygota</taxon>
        <taxon>Neoptera</taxon>
        <taxon>Endopterygota</taxon>
        <taxon>Diptera</taxon>
        <taxon>Nematocera</taxon>
        <taxon>Psychodoidea</taxon>
        <taxon>Psychodidae</taxon>
        <taxon>Nyssomyia</taxon>
    </lineage>
</organism>
<keyword evidence="4 8" id="KW-0479">Metal-binding</keyword>